<proteinExistence type="predicted"/>
<feature type="non-terminal residue" evidence="1">
    <location>
        <position position="172"/>
    </location>
</feature>
<comment type="caution">
    <text evidence="1">The sequence shown here is derived from an EMBL/GenBank/DDBJ whole genome shotgun (WGS) entry which is preliminary data.</text>
</comment>
<dbReference type="EMBL" id="BARU01044395">
    <property type="protein sequence ID" value="GAH77571.1"/>
    <property type="molecule type" value="Genomic_DNA"/>
</dbReference>
<organism evidence="1">
    <name type="scientific">marine sediment metagenome</name>
    <dbReference type="NCBI Taxonomy" id="412755"/>
    <lineage>
        <taxon>unclassified sequences</taxon>
        <taxon>metagenomes</taxon>
        <taxon>ecological metagenomes</taxon>
    </lineage>
</organism>
<sequence length="172" mass="20560">MLHRGLLTEEQVWDWFRVVEIPPYWRQLLIDTAYTWPTRVDVRRWWDMRTIDEPELRRLYSGMGYRGVNLDNYVLWTKVYTAFPDLLARVKNEWISREDAEAELVKLGMPPDRVKEMMETKFKKGETVTIDEGKALTKTEIYKGVKKELITWGEGIELLQDLGYDYDEADYI</sequence>
<accession>X1I5A6</accession>
<evidence type="ECO:0000313" key="1">
    <source>
        <dbReference type="EMBL" id="GAH77571.1"/>
    </source>
</evidence>
<dbReference type="AlphaFoldDB" id="X1I5A6"/>
<protein>
    <submittedName>
        <fullName evidence="1">Uncharacterized protein</fullName>
    </submittedName>
</protein>
<reference evidence="1" key="1">
    <citation type="journal article" date="2014" name="Front. Microbiol.">
        <title>High frequency of phylogenetically diverse reductive dehalogenase-homologous genes in deep subseafloor sedimentary metagenomes.</title>
        <authorList>
            <person name="Kawai M."/>
            <person name="Futagami T."/>
            <person name="Toyoda A."/>
            <person name="Takaki Y."/>
            <person name="Nishi S."/>
            <person name="Hori S."/>
            <person name="Arai W."/>
            <person name="Tsubouchi T."/>
            <person name="Morono Y."/>
            <person name="Uchiyama I."/>
            <person name="Ito T."/>
            <person name="Fujiyama A."/>
            <person name="Inagaki F."/>
            <person name="Takami H."/>
        </authorList>
    </citation>
    <scope>NUCLEOTIDE SEQUENCE</scope>
    <source>
        <strain evidence="1">Expedition CK06-06</strain>
    </source>
</reference>
<name>X1I5A6_9ZZZZ</name>
<gene>
    <name evidence="1" type="ORF">S03H2_67719</name>
</gene>